<feature type="transmembrane region" description="Helical" evidence="1">
    <location>
        <begin position="37"/>
        <end position="57"/>
    </location>
</feature>
<reference evidence="3" key="1">
    <citation type="journal article" date="2019" name="Int. J. Syst. Evol. Microbiol.">
        <title>The Global Catalogue of Microorganisms (GCM) 10K type strain sequencing project: providing services to taxonomists for standard genome sequencing and annotation.</title>
        <authorList>
            <consortium name="The Broad Institute Genomics Platform"/>
            <consortium name="The Broad Institute Genome Sequencing Center for Infectious Disease"/>
            <person name="Wu L."/>
            <person name="Ma J."/>
        </authorList>
    </citation>
    <scope>NUCLEOTIDE SEQUENCE [LARGE SCALE GENOMIC DNA]</scope>
    <source>
        <strain evidence="3">DT43</strain>
    </source>
</reference>
<evidence type="ECO:0000256" key="1">
    <source>
        <dbReference type="SAM" id="Phobius"/>
    </source>
</evidence>
<feature type="transmembrane region" description="Helical" evidence="1">
    <location>
        <begin position="7"/>
        <end position="25"/>
    </location>
</feature>
<evidence type="ECO:0000313" key="3">
    <source>
        <dbReference type="Proteomes" id="UP001596110"/>
    </source>
</evidence>
<gene>
    <name evidence="2" type="ORF">ACFPQ3_01400</name>
</gene>
<keyword evidence="1" id="KW-1133">Transmembrane helix</keyword>
<name>A0ABW0UBW9_9STRE</name>
<dbReference type="Proteomes" id="UP001596110">
    <property type="component" value="Unassembled WGS sequence"/>
</dbReference>
<keyword evidence="3" id="KW-1185">Reference proteome</keyword>
<dbReference type="EMBL" id="JBHSOJ010000009">
    <property type="protein sequence ID" value="MFC5630289.1"/>
    <property type="molecule type" value="Genomic_DNA"/>
</dbReference>
<keyword evidence="1" id="KW-0812">Transmembrane</keyword>
<sequence length="79" mass="9199">MKNIYRSLFYMFFTGFGVALYYILFLTSAYSPLLETIIILMSIVTILVLVICIEIIVSSEKEENKYENAETEQIRESEV</sequence>
<keyword evidence="1" id="KW-0472">Membrane</keyword>
<evidence type="ECO:0000313" key="2">
    <source>
        <dbReference type="EMBL" id="MFC5630289.1"/>
    </source>
</evidence>
<comment type="caution">
    <text evidence="2">The sequence shown here is derived from an EMBL/GenBank/DDBJ whole genome shotgun (WGS) entry which is preliminary data.</text>
</comment>
<accession>A0ABW0UBW9</accession>
<protein>
    <submittedName>
        <fullName evidence="2">Uncharacterized protein</fullName>
    </submittedName>
</protein>
<organism evidence="2 3">
    <name type="scientific">Streptococcus caledonicus</name>
    <dbReference type="NCBI Taxonomy" id="2614158"/>
    <lineage>
        <taxon>Bacteria</taxon>
        <taxon>Bacillati</taxon>
        <taxon>Bacillota</taxon>
        <taxon>Bacilli</taxon>
        <taxon>Lactobacillales</taxon>
        <taxon>Streptococcaceae</taxon>
        <taxon>Streptococcus</taxon>
    </lineage>
</organism>
<proteinExistence type="predicted"/>
<dbReference type="RefSeq" id="WP_105153633.1">
    <property type="nucleotide sequence ID" value="NZ_JBHSOJ010000009.1"/>
</dbReference>